<feature type="transmembrane region" description="Helical" evidence="5">
    <location>
        <begin position="89"/>
        <end position="113"/>
    </location>
</feature>
<evidence type="ECO:0000313" key="6">
    <source>
        <dbReference type="EMBL" id="MBS9338919.1"/>
    </source>
</evidence>
<feature type="transmembrane region" description="Helical" evidence="5">
    <location>
        <begin position="273"/>
        <end position="294"/>
    </location>
</feature>
<dbReference type="Pfam" id="PF13520">
    <property type="entry name" value="AA_permease_2"/>
    <property type="match status" value="1"/>
</dbReference>
<dbReference type="Proteomes" id="UP001519504">
    <property type="component" value="Unassembled WGS sequence"/>
</dbReference>
<accession>A0ABS5R0F6</accession>
<feature type="transmembrane region" description="Helical" evidence="5">
    <location>
        <begin position="332"/>
        <end position="348"/>
    </location>
</feature>
<feature type="transmembrane region" description="Helical" evidence="5">
    <location>
        <begin position="47"/>
        <end position="68"/>
    </location>
</feature>
<reference evidence="6 7" key="1">
    <citation type="submission" date="2020-02" db="EMBL/GenBank/DDBJ databases">
        <title>Fructobacillus sp. isolated from paper mulberry of Taiwan.</title>
        <authorList>
            <person name="Lin S.-T."/>
        </authorList>
    </citation>
    <scope>NUCLEOTIDE SEQUENCE [LARGE SCALE GENOMIC DNA]</scope>
    <source>
        <strain evidence="6 7">M2-14</strain>
    </source>
</reference>
<name>A0ABS5R0F6_9LACO</name>
<keyword evidence="7" id="KW-1185">Reference proteome</keyword>
<evidence type="ECO:0000313" key="7">
    <source>
        <dbReference type="Proteomes" id="UP001519504"/>
    </source>
</evidence>
<evidence type="ECO:0000256" key="5">
    <source>
        <dbReference type="SAM" id="Phobius"/>
    </source>
</evidence>
<evidence type="ECO:0000256" key="1">
    <source>
        <dbReference type="ARBA" id="ARBA00004141"/>
    </source>
</evidence>
<keyword evidence="2 5" id="KW-0812">Transmembrane</keyword>
<feature type="transmembrane region" description="Helical" evidence="5">
    <location>
        <begin position="125"/>
        <end position="143"/>
    </location>
</feature>
<comment type="caution">
    <text evidence="6">The sequence shown here is derived from an EMBL/GenBank/DDBJ whole genome shotgun (WGS) entry which is preliminary data.</text>
</comment>
<comment type="subcellular location">
    <subcellularLocation>
        <location evidence="1">Membrane</location>
        <topology evidence="1">Multi-pass membrane protein</topology>
    </subcellularLocation>
</comment>
<gene>
    <name evidence="6" type="ORF">G6R29_04675</name>
</gene>
<evidence type="ECO:0000256" key="2">
    <source>
        <dbReference type="ARBA" id="ARBA00022692"/>
    </source>
</evidence>
<keyword evidence="4 5" id="KW-0472">Membrane</keyword>
<organism evidence="6 7">
    <name type="scientific">Fructobacillus broussonetiae</name>
    <dbReference type="NCBI Taxonomy" id="2713173"/>
    <lineage>
        <taxon>Bacteria</taxon>
        <taxon>Bacillati</taxon>
        <taxon>Bacillota</taxon>
        <taxon>Bacilli</taxon>
        <taxon>Lactobacillales</taxon>
        <taxon>Lactobacillaceae</taxon>
        <taxon>Fructobacillus</taxon>
    </lineage>
</organism>
<feature type="transmembrane region" description="Helical" evidence="5">
    <location>
        <begin position="418"/>
        <end position="435"/>
    </location>
</feature>
<feature type="transmembrane region" description="Helical" evidence="5">
    <location>
        <begin position="12"/>
        <end position="31"/>
    </location>
</feature>
<dbReference type="RefSeq" id="WP_213809203.1">
    <property type="nucleotide sequence ID" value="NZ_JAAMFK010000005.1"/>
</dbReference>
<protein>
    <submittedName>
        <fullName evidence="6">APC family permease</fullName>
    </submittedName>
</protein>
<proteinExistence type="predicted"/>
<feature type="transmembrane region" description="Helical" evidence="5">
    <location>
        <begin position="196"/>
        <end position="218"/>
    </location>
</feature>
<feature type="transmembrane region" description="Helical" evidence="5">
    <location>
        <begin position="387"/>
        <end position="406"/>
    </location>
</feature>
<feature type="transmembrane region" description="Helical" evidence="5">
    <location>
        <begin position="230"/>
        <end position="253"/>
    </location>
</feature>
<dbReference type="InterPro" id="IPR002293">
    <property type="entry name" value="AA/rel_permease1"/>
</dbReference>
<keyword evidence="3 5" id="KW-1133">Transmembrane helix</keyword>
<dbReference type="InterPro" id="IPR050598">
    <property type="entry name" value="AminoAcid_Transporter"/>
</dbReference>
<feature type="transmembrane region" description="Helical" evidence="5">
    <location>
        <begin position="354"/>
        <end position="375"/>
    </location>
</feature>
<dbReference type="Gene3D" id="1.20.1740.10">
    <property type="entry name" value="Amino acid/polyamine transporter I"/>
    <property type="match status" value="1"/>
</dbReference>
<sequence length="441" mass="47524">MMEKEELNRGFGLWSSLALVIGTIIGSGIFFKQGAVLQTAGSTSSALLAWLAGGLLTLTAGMTVAEVGSQMTETGGIYLYLTKLYGETVGFLAGWMQVIFYGPAMMGAIAAYFGLLFTSLFNLPVSWSIPAGMVGLGFIGIVNSVPNKTSATFQVVTTTIKLLPIIGLIIFGLFFGQHDALTQTVTTISSSKTGGFGVAVLATLFAYDGWVTLANISGEIKNPQKTLPKAIIYGILVVIVAFVGVSFGTFSSLNANAIVSYGNQATIHVAEAAFGLWGGRLLTLAILISLLGTLNGKVVSFPRVLYAMAKRGDFPATKTFSKVHKTAKTPNAAIWFMIGIGYLMMWVTDPNKLTDYAVFITFLFYILAFIGCFILRRQDPTGKNRDFSMPLYPWIPIVAILGSVYVEVSEILNDLQGILISVIIVILGLPVYYWLNHRKSK</sequence>
<feature type="transmembrane region" description="Helical" evidence="5">
    <location>
        <begin position="155"/>
        <end position="176"/>
    </location>
</feature>
<dbReference type="PIRSF" id="PIRSF006060">
    <property type="entry name" value="AA_transporter"/>
    <property type="match status" value="1"/>
</dbReference>
<dbReference type="EMBL" id="JAAMFK010000005">
    <property type="protein sequence ID" value="MBS9338919.1"/>
    <property type="molecule type" value="Genomic_DNA"/>
</dbReference>
<dbReference type="PANTHER" id="PTHR11785">
    <property type="entry name" value="AMINO ACID TRANSPORTER"/>
    <property type="match status" value="1"/>
</dbReference>
<dbReference type="PANTHER" id="PTHR11785:SF512">
    <property type="entry name" value="SOBREMESA, ISOFORM B"/>
    <property type="match status" value="1"/>
</dbReference>
<evidence type="ECO:0000256" key="4">
    <source>
        <dbReference type="ARBA" id="ARBA00023136"/>
    </source>
</evidence>
<evidence type="ECO:0000256" key="3">
    <source>
        <dbReference type="ARBA" id="ARBA00022989"/>
    </source>
</evidence>